<dbReference type="RefSeq" id="XP_007388711.1">
    <property type="nucleotide sequence ID" value="XM_007388649.1"/>
</dbReference>
<dbReference type="EMBL" id="JH687557">
    <property type="protein sequence ID" value="EIN03922.1"/>
    <property type="molecule type" value="Genomic_DNA"/>
</dbReference>
<accession>R7S2B4</accession>
<evidence type="ECO:0000313" key="3">
    <source>
        <dbReference type="Proteomes" id="UP000054196"/>
    </source>
</evidence>
<dbReference type="eggNOG" id="ENOG502RD2Z">
    <property type="taxonomic scope" value="Eukaryota"/>
</dbReference>
<name>R7S2B4_PUNST</name>
<reference evidence="3" key="1">
    <citation type="journal article" date="2012" name="Science">
        <title>The Paleozoic origin of enzymatic lignin decomposition reconstructed from 31 fungal genomes.</title>
        <authorList>
            <person name="Floudas D."/>
            <person name="Binder M."/>
            <person name="Riley R."/>
            <person name="Barry K."/>
            <person name="Blanchette R.A."/>
            <person name="Henrissat B."/>
            <person name="Martinez A.T."/>
            <person name="Otillar R."/>
            <person name="Spatafora J.W."/>
            <person name="Yadav J.S."/>
            <person name="Aerts A."/>
            <person name="Benoit I."/>
            <person name="Boyd A."/>
            <person name="Carlson A."/>
            <person name="Copeland A."/>
            <person name="Coutinho P.M."/>
            <person name="de Vries R.P."/>
            <person name="Ferreira P."/>
            <person name="Findley K."/>
            <person name="Foster B."/>
            <person name="Gaskell J."/>
            <person name="Glotzer D."/>
            <person name="Gorecki P."/>
            <person name="Heitman J."/>
            <person name="Hesse C."/>
            <person name="Hori C."/>
            <person name="Igarashi K."/>
            <person name="Jurgens J.A."/>
            <person name="Kallen N."/>
            <person name="Kersten P."/>
            <person name="Kohler A."/>
            <person name="Kuees U."/>
            <person name="Kumar T.K.A."/>
            <person name="Kuo A."/>
            <person name="LaButti K."/>
            <person name="Larrondo L.F."/>
            <person name="Lindquist E."/>
            <person name="Ling A."/>
            <person name="Lombard V."/>
            <person name="Lucas S."/>
            <person name="Lundell T."/>
            <person name="Martin R."/>
            <person name="McLaughlin D.J."/>
            <person name="Morgenstern I."/>
            <person name="Morin E."/>
            <person name="Murat C."/>
            <person name="Nagy L.G."/>
            <person name="Nolan M."/>
            <person name="Ohm R.A."/>
            <person name="Patyshakuliyeva A."/>
            <person name="Rokas A."/>
            <person name="Ruiz-Duenas F.J."/>
            <person name="Sabat G."/>
            <person name="Salamov A."/>
            <person name="Samejima M."/>
            <person name="Schmutz J."/>
            <person name="Slot J.C."/>
            <person name="St John F."/>
            <person name="Stenlid J."/>
            <person name="Sun H."/>
            <person name="Sun S."/>
            <person name="Syed K."/>
            <person name="Tsang A."/>
            <person name="Wiebenga A."/>
            <person name="Young D."/>
            <person name="Pisabarro A."/>
            <person name="Eastwood D.C."/>
            <person name="Martin F."/>
            <person name="Cullen D."/>
            <person name="Grigoriev I.V."/>
            <person name="Hibbett D.S."/>
        </authorList>
    </citation>
    <scope>NUCLEOTIDE SEQUENCE [LARGE SCALE GENOMIC DNA]</scope>
    <source>
        <strain evidence="3">HHB-11173 SS5</strain>
    </source>
</reference>
<evidence type="ECO:0000256" key="1">
    <source>
        <dbReference type="SAM" id="MobiDB-lite"/>
    </source>
</evidence>
<dbReference type="AlphaFoldDB" id="R7S2B4"/>
<gene>
    <name evidence="2" type="ORF">PUNSTDRAFT_138966</name>
</gene>
<dbReference type="Proteomes" id="UP000054196">
    <property type="component" value="Unassembled WGS sequence"/>
</dbReference>
<sequence length="279" mass="29228">MATNNAPTGAPPKNAIANPSLGAYIAAISPVASHNPTPFLSATIGTIASTLGAAVPPGPVAPGAGTAIVAATSLLRDNPVGFNPGDLDQVCGADRDPQQPAPAPKPVVRAPLTHFKAYFLPPLPASESFTAAWPDPLPLITKLAKANTVQDLQLAYDELTKACKDITVNALPAVDKWVAKAFQSLQLPKDTVQARSLDSKPSRAPPTVALYTTKVLPFPSAPVSDTTTSHTTTSLTSPSSPSTTTHARQMPPRLSRNLKEPISDLRAKVRSPDFDLHRH</sequence>
<feature type="compositionally biased region" description="Basic and acidic residues" evidence="1">
    <location>
        <begin position="257"/>
        <end position="279"/>
    </location>
</feature>
<evidence type="ECO:0000313" key="2">
    <source>
        <dbReference type="EMBL" id="EIN03922.1"/>
    </source>
</evidence>
<dbReference type="HOGENOM" id="CLU_997980_0_0_1"/>
<keyword evidence="3" id="KW-1185">Reference proteome</keyword>
<organism evidence="2 3">
    <name type="scientific">Punctularia strigosozonata (strain HHB-11173)</name>
    <name type="common">White-rot fungus</name>
    <dbReference type="NCBI Taxonomy" id="741275"/>
    <lineage>
        <taxon>Eukaryota</taxon>
        <taxon>Fungi</taxon>
        <taxon>Dikarya</taxon>
        <taxon>Basidiomycota</taxon>
        <taxon>Agaricomycotina</taxon>
        <taxon>Agaricomycetes</taxon>
        <taxon>Corticiales</taxon>
        <taxon>Punctulariaceae</taxon>
        <taxon>Punctularia</taxon>
    </lineage>
</organism>
<protein>
    <submittedName>
        <fullName evidence="2">Uncharacterized protein</fullName>
    </submittedName>
</protein>
<feature type="region of interest" description="Disordered" evidence="1">
    <location>
        <begin position="221"/>
        <end position="279"/>
    </location>
</feature>
<dbReference type="KEGG" id="psq:PUNSTDRAFT_138966"/>
<proteinExistence type="predicted"/>
<dbReference type="GeneID" id="18880204"/>
<feature type="compositionally biased region" description="Low complexity" evidence="1">
    <location>
        <begin position="226"/>
        <end position="246"/>
    </location>
</feature>